<evidence type="ECO:0008006" key="5">
    <source>
        <dbReference type="Google" id="ProtNLM"/>
    </source>
</evidence>
<dbReference type="PANTHER" id="PTHR19134:SF559">
    <property type="entry name" value="TYROSINE-PROTEIN PHOSPHATASE DOMAIN-CONTAINING PROTEIN"/>
    <property type="match status" value="1"/>
</dbReference>
<dbReference type="Pfam" id="PF00102">
    <property type="entry name" value="Y_phosphatase"/>
    <property type="match status" value="2"/>
</dbReference>
<dbReference type="InterPro" id="IPR000242">
    <property type="entry name" value="PTP_cat"/>
</dbReference>
<dbReference type="EMBL" id="VSWD01000010">
    <property type="protein sequence ID" value="KAK3090303.1"/>
    <property type="molecule type" value="Genomic_DNA"/>
</dbReference>
<evidence type="ECO:0000259" key="1">
    <source>
        <dbReference type="PROSITE" id="PS50055"/>
    </source>
</evidence>
<feature type="domain" description="Tyrosine specific protein phosphatases" evidence="2">
    <location>
        <begin position="1"/>
        <end position="56"/>
    </location>
</feature>
<keyword evidence="4" id="KW-1185">Reference proteome</keyword>
<dbReference type="InterPro" id="IPR029021">
    <property type="entry name" value="Prot-tyrosine_phosphatase-like"/>
</dbReference>
<dbReference type="Proteomes" id="UP001186944">
    <property type="component" value="Unassembled WGS sequence"/>
</dbReference>
<dbReference type="Gene3D" id="3.90.190.10">
    <property type="entry name" value="Protein tyrosine phosphatase superfamily"/>
    <property type="match status" value="2"/>
</dbReference>
<protein>
    <recommendedName>
        <fullName evidence="5">Tyrosine-protein phosphatase domain-containing protein</fullName>
    </recommendedName>
</protein>
<dbReference type="GO" id="GO:0004725">
    <property type="term" value="F:protein tyrosine phosphatase activity"/>
    <property type="evidence" value="ECO:0007669"/>
    <property type="project" value="InterPro"/>
</dbReference>
<dbReference type="InterPro" id="IPR000387">
    <property type="entry name" value="Tyr_Pase_dom"/>
</dbReference>
<dbReference type="InterPro" id="IPR003595">
    <property type="entry name" value="Tyr_Pase_cat"/>
</dbReference>
<feature type="domain" description="Tyrosine-protein phosphatase" evidence="1">
    <location>
        <begin position="1"/>
        <end position="51"/>
    </location>
</feature>
<gene>
    <name evidence="3" type="ORF">FSP39_010776</name>
</gene>
<evidence type="ECO:0000313" key="3">
    <source>
        <dbReference type="EMBL" id="KAK3090303.1"/>
    </source>
</evidence>
<accession>A0AA88XRC2</accession>
<dbReference type="PROSITE" id="PS50055">
    <property type="entry name" value="TYR_PHOSPHATASE_PTP"/>
    <property type="match status" value="2"/>
</dbReference>
<organism evidence="3 4">
    <name type="scientific">Pinctada imbricata</name>
    <name type="common">Atlantic pearl-oyster</name>
    <name type="synonym">Pinctada martensii</name>
    <dbReference type="NCBI Taxonomy" id="66713"/>
    <lineage>
        <taxon>Eukaryota</taxon>
        <taxon>Metazoa</taxon>
        <taxon>Spiralia</taxon>
        <taxon>Lophotrochozoa</taxon>
        <taxon>Mollusca</taxon>
        <taxon>Bivalvia</taxon>
        <taxon>Autobranchia</taxon>
        <taxon>Pteriomorphia</taxon>
        <taxon>Pterioida</taxon>
        <taxon>Pterioidea</taxon>
        <taxon>Pteriidae</taxon>
        <taxon>Pinctada</taxon>
    </lineage>
</organism>
<feature type="domain" description="Tyrosine-protein phosphatase" evidence="1">
    <location>
        <begin position="74"/>
        <end position="296"/>
    </location>
</feature>
<comment type="caution">
    <text evidence="3">The sequence shown here is derived from an EMBL/GenBank/DDBJ whole genome shotgun (WGS) entry which is preliminary data.</text>
</comment>
<dbReference type="SUPFAM" id="SSF52799">
    <property type="entry name" value="(Phosphotyrosine protein) phosphatases II"/>
    <property type="match status" value="2"/>
</dbReference>
<sequence>MVFCVCSAGIGRTGTYIAFEELLKQARKHKNVDVFEFVKSMRENRMNMIQTLTLLSIRPVTDKASKDDALSKDNKSKNRTLDVIPLIKHRPYLFSHVAKRTSYINAVMLPTLRAQVGMIATQYPTQDTVQDFWCLIHDQESPNVVILEPNKEEIQLFPNGEESELFGNIYVQQTSIDETKGANERKLSLLKKDTEEARQIDVFECLSWSWQEKLPTSSSVLLKLINRVFEWRDFKKTTDGATKCGLFCSLFNTLEYLVEHGDVDVPRSVRQLQIRRPEFMTNIDQYEMVYEAVHEYLEQSSIYANT</sequence>
<dbReference type="SMART" id="SM00404">
    <property type="entry name" value="PTPc_motif"/>
    <property type="match status" value="1"/>
</dbReference>
<dbReference type="PANTHER" id="PTHR19134">
    <property type="entry name" value="RECEPTOR-TYPE TYROSINE-PROTEIN PHOSPHATASE"/>
    <property type="match status" value="1"/>
</dbReference>
<dbReference type="InterPro" id="IPR050348">
    <property type="entry name" value="Protein-Tyr_Phosphatase"/>
</dbReference>
<dbReference type="AlphaFoldDB" id="A0AA88XRC2"/>
<dbReference type="SMART" id="SM00194">
    <property type="entry name" value="PTPc"/>
    <property type="match status" value="1"/>
</dbReference>
<proteinExistence type="predicted"/>
<dbReference type="PROSITE" id="PS50056">
    <property type="entry name" value="TYR_PHOSPHATASE_2"/>
    <property type="match status" value="1"/>
</dbReference>
<evidence type="ECO:0000313" key="4">
    <source>
        <dbReference type="Proteomes" id="UP001186944"/>
    </source>
</evidence>
<evidence type="ECO:0000259" key="2">
    <source>
        <dbReference type="PROSITE" id="PS50056"/>
    </source>
</evidence>
<name>A0AA88XRC2_PINIB</name>
<dbReference type="CDD" id="cd00047">
    <property type="entry name" value="PTPc"/>
    <property type="match status" value="1"/>
</dbReference>
<reference evidence="3" key="1">
    <citation type="submission" date="2019-08" db="EMBL/GenBank/DDBJ databases">
        <title>The improved chromosome-level genome for the pearl oyster Pinctada fucata martensii using PacBio sequencing and Hi-C.</title>
        <authorList>
            <person name="Zheng Z."/>
        </authorList>
    </citation>
    <scope>NUCLEOTIDE SEQUENCE</scope>
    <source>
        <strain evidence="3">ZZ-2019</strain>
        <tissue evidence="3">Adductor muscle</tissue>
    </source>
</reference>